<dbReference type="SUPFAM" id="SSF51197">
    <property type="entry name" value="Clavaminate synthase-like"/>
    <property type="match status" value="1"/>
</dbReference>
<dbReference type="GO" id="GO:0016791">
    <property type="term" value="F:phosphatase activity"/>
    <property type="evidence" value="ECO:0007669"/>
    <property type="project" value="TreeGrafter"/>
</dbReference>
<reference evidence="3 4" key="1">
    <citation type="journal article" date="2019" name="Appl. Microbiol. Biotechnol.">
        <title>Genome sequence of Isaria javanica and comparative genome analysis insights into family S53 peptidase evolution in fungal entomopathogens.</title>
        <authorList>
            <person name="Lin R."/>
            <person name="Zhang X."/>
            <person name="Xin B."/>
            <person name="Zou M."/>
            <person name="Gao Y."/>
            <person name="Qin F."/>
            <person name="Hu Q."/>
            <person name="Xie B."/>
            <person name="Cheng X."/>
        </authorList>
    </citation>
    <scope>NUCLEOTIDE SEQUENCE [LARGE SCALE GENOMIC DNA]</scope>
    <source>
        <strain evidence="3 4">IJ1G</strain>
    </source>
</reference>
<dbReference type="PANTHER" id="PTHR11567">
    <property type="entry name" value="ACID PHOSPHATASE-RELATED"/>
    <property type="match status" value="1"/>
</dbReference>
<feature type="compositionally biased region" description="Basic and acidic residues" evidence="1">
    <location>
        <begin position="562"/>
        <end position="579"/>
    </location>
</feature>
<keyword evidence="4" id="KW-1185">Reference proteome</keyword>
<feature type="domain" description="JmjC" evidence="2">
    <location>
        <begin position="175"/>
        <end position="330"/>
    </location>
</feature>
<feature type="compositionally biased region" description="Basic and acidic residues" evidence="1">
    <location>
        <begin position="326"/>
        <end position="345"/>
    </location>
</feature>
<dbReference type="PROSITE" id="PS51184">
    <property type="entry name" value="JMJC"/>
    <property type="match status" value="1"/>
</dbReference>
<protein>
    <submittedName>
        <fullName evidence="3">Histidine acid phosphatase</fullName>
    </submittedName>
</protein>
<feature type="compositionally biased region" description="Basic residues" evidence="1">
    <location>
        <begin position="656"/>
        <end position="668"/>
    </location>
</feature>
<evidence type="ECO:0000259" key="2">
    <source>
        <dbReference type="PROSITE" id="PS51184"/>
    </source>
</evidence>
<feature type="compositionally biased region" description="Basic and acidic residues" evidence="1">
    <location>
        <begin position="715"/>
        <end position="736"/>
    </location>
</feature>
<feature type="compositionally biased region" description="Basic and acidic residues" evidence="1">
    <location>
        <begin position="355"/>
        <end position="370"/>
    </location>
</feature>
<feature type="region of interest" description="Disordered" evidence="1">
    <location>
        <begin position="326"/>
        <end position="437"/>
    </location>
</feature>
<organism evidence="3 4">
    <name type="scientific">Cordyceps javanica</name>
    <dbReference type="NCBI Taxonomy" id="43265"/>
    <lineage>
        <taxon>Eukaryota</taxon>
        <taxon>Fungi</taxon>
        <taxon>Dikarya</taxon>
        <taxon>Ascomycota</taxon>
        <taxon>Pezizomycotina</taxon>
        <taxon>Sordariomycetes</taxon>
        <taxon>Hypocreomycetidae</taxon>
        <taxon>Hypocreales</taxon>
        <taxon>Cordycipitaceae</taxon>
        <taxon>Cordyceps</taxon>
    </lineage>
</organism>
<evidence type="ECO:0000313" key="3">
    <source>
        <dbReference type="EMBL" id="TQV91356.1"/>
    </source>
</evidence>
<feature type="compositionally biased region" description="Polar residues" evidence="1">
    <location>
        <begin position="669"/>
        <end position="682"/>
    </location>
</feature>
<evidence type="ECO:0000313" key="4">
    <source>
        <dbReference type="Proteomes" id="UP000315783"/>
    </source>
</evidence>
<dbReference type="EMBL" id="SPUK01000019">
    <property type="protein sequence ID" value="TQV91356.1"/>
    <property type="molecule type" value="Genomic_DNA"/>
</dbReference>
<feature type="region of interest" description="Disordered" evidence="1">
    <location>
        <begin position="600"/>
        <end position="755"/>
    </location>
</feature>
<dbReference type="AlphaFoldDB" id="A0A545UPG0"/>
<dbReference type="InterPro" id="IPR029033">
    <property type="entry name" value="His_PPase_superfam"/>
</dbReference>
<feature type="compositionally biased region" description="Low complexity" evidence="1">
    <location>
        <begin position="704"/>
        <end position="713"/>
    </location>
</feature>
<dbReference type="Gene3D" id="2.60.120.650">
    <property type="entry name" value="Cupin"/>
    <property type="match status" value="1"/>
</dbReference>
<dbReference type="InterPro" id="IPR003347">
    <property type="entry name" value="JmjC_dom"/>
</dbReference>
<dbReference type="STRING" id="43265.A0A545UPG0"/>
<dbReference type="PANTHER" id="PTHR11567:SF195">
    <property type="entry name" value="ACID PHOSPHATASE, PUTATIVE (AFU_ORTHOLOGUE AFUA_3G14570)-RELATED"/>
    <property type="match status" value="1"/>
</dbReference>
<sequence length="1088" mass="121153">MPAASHPQAKFDPISPDLDLHSLVDEVPNLKWAQRVSLSQLRSLGPQEFEKLVLVHVITGGKPLVIEGFDAVLPKWLFSSEWLEKKYDKKEERVRDIVSQSDIPMTTGHYLRSMKQLTNQWTPSNFRDERRQRLYLKDIDCPPEWHEALQKIINPVLFYLNSTLTRTGAQTEIGDEQQQPSNEAASAGDLMSSLPREMRAENLMCYVGHEGTYTPAHREMCASLGQNIMVEASGDANGEKPGSSIWFMTESKDRAVVREYFLSMLGHDIEIEKHFAQVNAWKKAPFDVYVVDQHVGHDTRSVADDRSVEALVDFRLHNLAWLKAAGEESRGQDTRRMQRLREQADTAKAVGLNSEHPEDGGAETVAKDPAHTSYHHAGPSTLLDNGRHQEGRGATDPSFTQPDIDRHGAEPPSLSAPWLNRDQATNGQNRDDLSYPDPSIFVAQRIGMGYYEQDDTPDKILFDPYQAPTAADLREDEPDVPEFVKRSIRSAKRKAKRENEDPDFIVRNHNRKRPRLQREPDFLDSMDPALFNEVPTTSTQDAILENGGQDTGPSAMVQIGETEPKSKENPRSDAKEPLLRHAKPLTSYVEMDDVEIEALDEHEQDNEPPTGKASKVLPESTIGDTPGSIADDDALNPIDPKTQLLPLPSSNAPTATKRRGRPPAHRNRPSTANFDGQSTQGNIAEAASHSGDIQRRGPGRPRKSASSSSSASKQPRAEEGNAKLSHIELTQRDDKPRRGRPPASESSNLPATKHAAAAGQQFMSLKEPFGAFLGCGMPLLGVRGAEVDTKWYAPSKNQVNDLETVATSTGVYGFIYNSSKTPDNDYGVYNWCNMPHVRRTEYVRPSAQYELKYVELAKSYQWNCDDSMLHYYGQPHSGPNANRVYQQGYISPINPFIPSGWIGTCKFPQITAEGLVDSWQHGADLYGVYHDLLGFLPSRGSRGLPPSVKYRVTNNLITSQVVGMVINAMWDITEPVPILVQAQGVDSLEPQYQCKASSDLFNAIKSDSNVQWRQHLDLAADLWRTLDDISGVPRSDSGFHESFDHYYDNLSSQMRSIAGEIGSTARFIVTAHPLLMQALDPSASGSQN</sequence>
<dbReference type="SUPFAM" id="SSF53254">
    <property type="entry name" value="Phosphoglycerate mutase-like"/>
    <property type="match status" value="1"/>
</dbReference>
<gene>
    <name evidence="3" type="ORF">IF1G_09855</name>
</gene>
<feature type="region of interest" description="Disordered" evidence="1">
    <location>
        <begin position="561"/>
        <end position="586"/>
    </location>
</feature>
<proteinExistence type="predicted"/>
<name>A0A545UPG0_9HYPO</name>
<evidence type="ECO:0000256" key="1">
    <source>
        <dbReference type="SAM" id="MobiDB-lite"/>
    </source>
</evidence>
<comment type="caution">
    <text evidence="3">The sequence shown here is derived from an EMBL/GenBank/DDBJ whole genome shotgun (WGS) entry which is preliminary data.</text>
</comment>
<dbReference type="Proteomes" id="UP000315783">
    <property type="component" value="Unassembled WGS sequence"/>
</dbReference>
<dbReference type="InterPro" id="IPR050645">
    <property type="entry name" value="Histidine_acid_phosphatase"/>
</dbReference>
<accession>A0A545UPG0</accession>
<dbReference type="Gene3D" id="3.40.50.1240">
    <property type="entry name" value="Phosphoglycerate mutase-like"/>
    <property type="match status" value="1"/>
</dbReference>